<dbReference type="EMBL" id="ABAX03000037">
    <property type="protein sequence ID" value="EDR96086.1"/>
    <property type="molecule type" value="Genomic_DNA"/>
</dbReference>
<accession>B0MIG2</accession>
<dbReference type="HOGENOM" id="CLU_3211600_0_0_9"/>
<name>B0MIG2_ANACD</name>
<dbReference type="AlphaFoldDB" id="B0MIG2"/>
<reference evidence="1" key="1">
    <citation type="submission" date="2007-11" db="EMBL/GenBank/DDBJ databases">
        <authorList>
            <person name="Fulton L."/>
            <person name="Clifton S."/>
            <person name="Fulton B."/>
            <person name="Xu J."/>
            <person name="Minx P."/>
            <person name="Pepin K.H."/>
            <person name="Johnson M."/>
            <person name="Thiruvilangam P."/>
            <person name="Bhonagiri V."/>
            <person name="Nash W.E."/>
            <person name="Mardis E.R."/>
            <person name="Wilson R.K."/>
        </authorList>
    </citation>
    <scope>NUCLEOTIDE SEQUENCE [LARGE SCALE GENOMIC DNA]</scope>
    <source>
        <strain evidence="1">DSM 14662</strain>
    </source>
</reference>
<keyword evidence="2" id="KW-1185">Reference proteome</keyword>
<evidence type="ECO:0000313" key="1">
    <source>
        <dbReference type="EMBL" id="EDR96086.1"/>
    </source>
</evidence>
<proteinExistence type="predicted"/>
<gene>
    <name evidence="1" type="ORF">ANACAC_03417</name>
</gene>
<dbReference type="Proteomes" id="UP000004935">
    <property type="component" value="Unassembled WGS sequence"/>
</dbReference>
<organism evidence="1 2">
    <name type="scientific">Anaerostipes caccae (strain DSM 14662 / CCUG 47493 / JCM 13470 / NCIMB 13811 / L1-92)</name>
    <dbReference type="NCBI Taxonomy" id="411490"/>
    <lineage>
        <taxon>Bacteria</taxon>
        <taxon>Bacillati</taxon>
        <taxon>Bacillota</taxon>
        <taxon>Clostridia</taxon>
        <taxon>Lachnospirales</taxon>
        <taxon>Lachnospiraceae</taxon>
        <taxon>Anaerostipes</taxon>
    </lineage>
</organism>
<dbReference type="STRING" id="411490.ANACAC_03417"/>
<evidence type="ECO:0000313" key="2">
    <source>
        <dbReference type="Proteomes" id="UP000004935"/>
    </source>
</evidence>
<protein>
    <submittedName>
        <fullName evidence="1">Uncharacterized protein</fullName>
    </submittedName>
</protein>
<sequence>MPEGCVCFWQSFCFIGIPGEIKRYLYRQHTNEYKNDSEEALKCM</sequence>
<comment type="caution">
    <text evidence="1">The sequence shown here is derived from an EMBL/GenBank/DDBJ whole genome shotgun (WGS) entry which is preliminary data.</text>
</comment>
<reference evidence="1" key="2">
    <citation type="submission" date="2013-11" db="EMBL/GenBank/DDBJ databases">
        <title>Draft genome sequence of Anaerostipes caccae (DSM 14662).</title>
        <authorList>
            <person name="Sudarsanam P."/>
            <person name="Ley R."/>
            <person name="Guruge J."/>
            <person name="Turnbaugh P.J."/>
            <person name="Mahowald M."/>
            <person name="Liep D."/>
            <person name="Gordon J."/>
        </authorList>
    </citation>
    <scope>NUCLEOTIDE SEQUENCE</scope>
    <source>
        <strain evidence="1">DSM 14662</strain>
    </source>
</reference>